<evidence type="ECO:0000256" key="1">
    <source>
        <dbReference type="ARBA" id="ARBA00002633"/>
    </source>
</evidence>
<evidence type="ECO:0000256" key="6">
    <source>
        <dbReference type="HAMAP-Rule" id="MF_00362"/>
    </source>
</evidence>
<gene>
    <name evidence="6" type="primary">rplJ</name>
    <name evidence="7" type="ORF">JMN32_11290</name>
</gene>
<dbReference type="GO" id="GO:0070180">
    <property type="term" value="F:large ribosomal subunit rRNA binding"/>
    <property type="evidence" value="ECO:0007669"/>
    <property type="project" value="UniProtKB-UniRule"/>
</dbReference>
<dbReference type="InterPro" id="IPR043141">
    <property type="entry name" value="Ribosomal_uL10-like_sf"/>
</dbReference>
<dbReference type="NCBIfam" id="NF000955">
    <property type="entry name" value="PRK00099.1-1"/>
    <property type="match status" value="1"/>
</dbReference>
<dbReference type="EMBL" id="JAEUGD010000042">
    <property type="protein sequence ID" value="MBL6446896.1"/>
    <property type="molecule type" value="Genomic_DNA"/>
</dbReference>
<protein>
    <recommendedName>
        <fullName evidence="5 6">Large ribosomal subunit protein uL10</fullName>
    </recommendedName>
</protein>
<dbReference type="RefSeq" id="WP_202856435.1">
    <property type="nucleotide sequence ID" value="NZ_JAEUGD010000042.1"/>
</dbReference>
<dbReference type="InterPro" id="IPR001790">
    <property type="entry name" value="Ribosomal_uL10"/>
</dbReference>
<dbReference type="GO" id="GO:0003735">
    <property type="term" value="F:structural constituent of ribosome"/>
    <property type="evidence" value="ECO:0007669"/>
    <property type="project" value="InterPro"/>
</dbReference>
<dbReference type="HAMAP" id="MF_00362">
    <property type="entry name" value="Ribosomal_uL10"/>
    <property type="match status" value="1"/>
</dbReference>
<keyword evidence="6" id="KW-0699">rRNA-binding</keyword>
<proteinExistence type="inferred from homology"/>
<dbReference type="GO" id="GO:0006412">
    <property type="term" value="P:translation"/>
    <property type="evidence" value="ECO:0007669"/>
    <property type="project" value="UniProtKB-UniRule"/>
</dbReference>
<evidence type="ECO:0000256" key="2">
    <source>
        <dbReference type="ARBA" id="ARBA00008889"/>
    </source>
</evidence>
<name>A0A937KBH1_9BACT</name>
<comment type="function">
    <text evidence="1 6">Forms part of the ribosomal stalk, playing a central role in the interaction of the ribosome with GTP-bound translation factors.</text>
</comment>
<dbReference type="Proteomes" id="UP000614216">
    <property type="component" value="Unassembled WGS sequence"/>
</dbReference>
<keyword evidence="8" id="KW-1185">Reference proteome</keyword>
<dbReference type="AlphaFoldDB" id="A0A937KBH1"/>
<evidence type="ECO:0000313" key="8">
    <source>
        <dbReference type="Proteomes" id="UP000614216"/>
    </source>
</evidence>
<dbReference type="GO" id="GO:0015934">
    <property type="term" value="C:large ribosomal subunit"/>
    <property type="evidence" value="ECO:0007669"/>
    <property type="project" value="InterPro"/>
</dbReference>
<sequence>MTRQEKANIIESLTEKFNNNPHFYITDASGLTVAQVNAFRKVCFDKGVEYGVYKNTLIKKALGNVEGDYTDLDESLKGFSGVIFSSEVANLPGKVIKEYRDKQGLKKPLLKAASIDRDFFIGEENLKTLTELKSKQELIGEVIGLLQSPAKNVLSALQSGKNTLGGLVKTLSEREN</sequence>
<dbReference type="InterPro" id="IPR022973">
    <property type="entry name" value="Ribosomal_uL10_bac"/>
</dbReference>
<dbReference type="SUPFAM" id="SSF160369">
    <property type="entry name" value="Ribosomal protein L10-like"/>
    <property type="match status" value="1"/>
</dbReference>
<accession>A0A937KBH1</accession>
<comment type="subunit">
    <text evidence="6">Part of the ribosomal stalk of the 50S ribosomal subunit. The N-terminus interacts with L11 and the large rRNA to form the base of the stalk. The C-terminus forms an elongated spine to which L12 dimers bind in a sequential fashion forming a multimeric L10(L12)X complex.</text>
</comment>
<keyword evidence="3 6" id="KW-0689">Ribosomal protein</keyword>
<reference evidence="7" key="1">
    <citation type="submission" date="2021-01" db="EMBL/GenBank/DDBJ databases">
        <title>Fulvivirga kasyanovii gen. nov., sp nov., a novel member of the phylum Bacteroidetes isolated from seawater in a mussel farm.</title>
        <authorList>
            <person name="Zhao L.-H."/>
            <person name="Wang Z.-J."/>
        </authorList>
    </citation>
    <scope>NUCLEOTIDE SEQUENCE</scope>
    <source>
        <strain evidence="7">29W222</strain>
    </source>
</reference>
<keyword evidence="6" id="KW-0694">RNA-binding</keyword>
<comment type="caution">
    <text evidence="7">The sequence shown here is derived from an EMBL/GenBank/DDBJ whole genome shotgun (WGS) entry which is preliminary data.</text>
</comment>
<evidence type="ECO:0000256" key="4">
    <source>
        <dbReference type="ARBA" id="ARBA00023274"/>
    </source>
</evidence>
<keyword evidence="4 6" id="KW-0687">Ribonucleoprotein</keyword>
<comment type="similarity">
    <text evidence="2 6">Belongs to the universal ribosomal protein uL10 family.</text>
</comment>
<evidence type="ECO:0000313" key="7">
    <source>
        <dbReference type="EMBL" id="MBL6446896.1"/>
    </source>
</evidence>
<dbReference type="InterPro" id="IPR002363">
    <property type="entry name" value="Ribosomal_uL10_CS_bac"/>
</dbReference>
<organism evidence="7 8">
    <name type="scientific">Fulvivirga marina</name>
    <dbReference type="NCBI Taxonomy" id="2494733"/>
    <lineage>
        <taxon>Bacteria</taxon>
        <taxon>Pseudomonadati</taxon>
        <taxon>Bacteroidota</taxon>
        <taxon>Cytophagia</taxon>
        <taxon>Cytophagales</taxon>
        <taxon>Fulvivirgaceae</taxon>
        <taxon>Fulvivirga</taxon>
    </lineage>
</organism>
<dbReference type="PANTHER" id="PTHR11560">
    <property type="entry name" value="39S RIBOSOMAL PROTEIN L10, MITOCHONDRIAL"/>
    <property type="match status" value="1"/>
</dbReference>
<dbReference type="CDD" id="cd05797">
    <property type="entry name" value="Ribosomal_L10"/>
    <property type="match status" value="1"/>
</dbReference>
<evidence type="ECO:0000256" key="3">
    <source>
        <dbReference type="ARBA" id="ARBA00022980"/>
    </source>
</evidence>
<dbReference type="Gene3D" id="3.30.70.1730">
    <property type="match status" value="1"/>
</dbReference>
<evidence type="ECO:0000256" key="5">
    <source>
        <dbReference type="ARBA" id="ARBA00035202"/>
    </source>
</evidence>
<dbReference type="Pfam" id="PF00466">
    <property type="entry name" value="Ribosomal_L10"/>
    <property type="match status" value="1"/>
</dbReference>
<dbReference type="InterPro" id="IPR047865">
    <property type="entry name" value="Ribosomal_uL10_bac_type"/>
</dbReference>
<dbReference type="PROSITE" id="PS01109">
    <property type="entry name" value="RIBOSOMAL_L10"/>
    <property type="match status" value="1"/>
</dbReference>